<dbReference type="GO" id="GO:0007601">
    <property type="term" value="P:visual perception"/>
    <property type="evidence" value="ECO:0007669"/>
    <property type="project" value="TreeGrafter"/>
</dbReference>
<dbReference type="AlphaFoldDB" id="D2HCI7"/>
<dbReference type="PANTHER" id="PTHR46762">
    <property type="entry name" value="NUCLEOREDOXIN-LIKE PROTEIN 2"/>
    <property type="match status" value="1"/>
</dbReference>
<dbReference type="InterPro" id="IPR029519">
    <property type="entry name" value="RdCVF2"/>
</dbReference>
<dbReference type="PANTHER" id="PTHR46762:SF1">
    <property type="entry name" value="NUCLEOREDOXIN-LIKE PROTEIN 2"/>
    <property type="match status" value="1"/>
</dbReference>
<dbReference type="InParanoid" id="D2HCI7"/>
<organism evidence="2">
    <name type="scientific">Ailuropoda melanoleuca</name>
    <name type="common">Giant panda</name>
    <dbReference type="NCBI Taxonomy" id="9646"/>
    <lineage>
        <taxon>Eukaryota</taxon>
        <taxon>Metazoa</taxon>
        <taxon>Chordata</taxon>
        <taxon>Craniata</taxon>
        <taxon>Vertebrata</taxon>
        <taxon>Euteleostomi</taxon>
        <taxon>Mammalia</taxon>
        <taxon>Eutheria</taxon>
        <taxon>Laurasiatheria</taxon>
        <taxon>Carnivora</taxon>
        <taxon>Caniformia</taxon>
        <taxon>Ursidae</taxon>
        <taxon>Ailuropoda</taxon>
    </lineage>
</organism>
<dbReference type="GO" id="GO:0045494">
    <property type="term" value="P:photoreceptor cell maintenance"/>
    <property type="evidence" value="ECO:0007669"/>
    <property type="project" value="InterPro"/>
</dbReference>
<dbReference type="InterPro" id="IPR012336">
    <property type="entry name" value="Thioredoxin-like_fold"/>
</dbReference>
<dbReference type="GO" id="GO:0007608">
    <property type="term" value="P:sensory perception of smell"/>
    <property type="evidence" value="ECO:0007669"/>
    <property type="project" value="TreeGrafter"/>
</dbReference>
<gene>
    <name evidence="2" type="ORF">PANDA_008304</name>
</gene>
<evidence type="ECO:0000313" key="2">
    <source>
        <dbReference type="EMBL" id="EFB20051.1"/>
    </source>
</evidence>
<evidence type="ECO:0000259" key="1">
    <source>
        <dbReference type="Pfam" id="PF13905"/>
    </source>
</evidence>
<feature type="domain" description="Thioredoxin-like fold" evidence="1">
    <location>
        <begin position="3"/>
        <end position="101"/>
    </location>
</feature>
<feature type="non-terminal residue" evidence="2">
    <location>
        <position position="132"/>
    </location>
</feature>
<dbReference type="EMBL" id="GL192685">
    <property type="protein sequence ID" value="EFB20051.1"/>
    <property type="molecule type" value="Genomic_DNA"/>
</dbReference>
<dbReference type="Gene3D" id="3.40.30.10">
    <property type="entry name" value="Glutaredoxin"/>
    <property type="match status" value="1"/>
</dbReference>
<protein>
    <recommendedName>
        <fullName evidence="1">Thioredoxin-like fold domain-containing protein</fullName>
    </recommendedName>
</protein>
<dbReference type="InterPro" id="IPR036249">
    <property type="entry name" value="Thioredoxin-like_sf"/>
</dbReference>
<proteinExistence type="predicted"/>
<sequence length="132" mass="14970">VQNKVVALYFAAGRCASSRDFAPLLCRFYAELVAEARTPAPFEVVFVSADGSEQEMLDFTRELHGAWLALPFDDPLRHELRTRYHISVIPRLVVVKPSGEVITDKGRKQVRERGLACFQNWVEAANIFQNFS</sequence>
<dbReference type="Pfam" id="PF13905">
    <property type="entry name" value="Thioredoxin_8"/>
    <property type="match status" value="1"/>
</dbReference>
<feature type="non-terminal residue" evidence="2">
    <location>
        <position position="1"/>
    </location>
</feature>
<dbReference type="SUPFAM" id="SSF52833">
    <property type="entry name" value="Thioredoxin-like"/>
    <property type="match status" value="1"/>
</dbReference>
<dbReference type="OMA" id="TDDYKHE"/>
<name>D2HCI7_AILME</name>
<reference evidence="2" key="1">
    <citation type="journal article" date="2010" name="Nature">
        <title>The sequence and de novo assembly of the giant panda genome.</title>
        <authorList>
            <person name="Li R."/>
            <person name="Fan W."/>
            <person name="Tian G."/>
            <person name="Zhu H."/>
            <person name="He L."/>
            <person name="Cai J."/>
            <person name="Huang Q."/>
            <person name="Cai Q."/>
            <person name="Li B."/>
            <person name="Bai Y."/>
            <person name="Zhang Z."/>
            <person name="Zhang Y."/>
            <person name="Wang W."/>
            <person name="Li J."/>
            <person name="Wei F."/>
            <person name="Li H."/>
            <person name="Jian M."/>
            <person name="Li J."/>
            <person name="Zhang Z."/>
            <person name="Nielsen R."/>
            <person name="Li D."/>
            <person name="Gu W."/>
            <person name="Yang Z."/>
            <person name="Xuan Z."/>
            <person name="Ryder O.A."/>
            <person name="Leung F.C."/>
            <person name="Zhou Y."/>
            <person name="Cao J."/>
            <person name="Sun X."/>
            <person name="Fu Y."/>
            <person name="Fang X."/>
            <person name="Guo X."/>
            <person name="Wang B."/>
            <person name="Hou R."/>
            <person name="Shen F."/>
            <person name="Mu B."/>
            <person name="Ni P."/>
            <person name="Lin R."/>
            <person name="Qian W."/>
            <person name="Wang G."/>
            <person name="Yu C."/>
            <person name="Nie W."/>
            <person name="Wang J."/>
            <person name="Wu Z."/>
            <person name="Liang H."/>
            <person name="Min J."/>
            <person name="Wu Q."/>
            <person name="Cheng S."/>
            <person name="Ruan J."/>
            <person name="Wang M."/>
            <person name="Shi Z."/>
            <person name="Wen M."/>
            <person name="Liu B."/>
            <person name="Ren X."/>
            <person name="Zheng H."/>
            <person name="Dong D."/>
            <person name="Cook K."/>
            <person name="Shan G."/>
            <person name="Zhang H."/>
            <person name="Kosiol C."/>
            <person name="Xie X."/>
            <person name="Lu Z."/>
            <person name="Zheng H."/>
            <person name="Li Y."/>
            <person name="Steiner C.C."/>
            <person name="Lam T.T."/>
            <person name="Lin S."/>
            <person name="Zhang Q."/>
            <person name="Li G."/>
            <person name="Tian J."/>
            <person name="Gong T."/>
            <person name="Liu H."/>
            <person name="Zhang D."/>
            <person name="Fang L."/>
            <person name="Ye C."/>
            <person name="Zhang J."/>
            <person name="Hu W."/>
            <person name="Xu A."/>
            <person name="Ren Y."/>
            <person name="Zhang G."/>
            <person name="Bruford M.W."/>
            <person name="Li Q."/>
            <person name="Ma L."/>
            <person name="Guo Y."/>
            <person name="An N."/>
            <person name="Hu Y."/>
            <person name="Zheng Y."/>
            <person name="Shi Y."/>
            <person name="Li Z."/>
            <person name="Liu Q."/>
            <person name="Chen Y."/>
            <person name="Zhao J."/>
            <person name="Qu N."/>
            <person name="Zhao S."/>
            <person name="Tian F."/>
            <person name="Wang X."/>
            <person name="Wang H."/>
            <person name="Xu L."/>
            <person name="Liu X."/>
            <person name="Vinar T."/>
            <person name="Wang Y."/>
            <person name="Lam T.W."/>
            <person name="Yiu S.M."/>
            <person name="Liu S."/>
            <person name="Zhang H."/>
            <person name="Li D."/>
            <person name="Huang Y."/>
            <person name="Wang X."/>
            <person name="Yang G."/>
            <person name="Jiang Z."/>
            <person name="Wang J."/>
            <person name="Qin N."/>
            <person name="Li L."/>
            <person name="Li J."/>
            <person name="Bolund L."/>
            <person name="Kristiansen K."/>
            <person name="Wong G.K."/>
            <person name="Olson M."/>
            <person name="Zhang X."/>
            <person name="Li S."/>
            <person name="Yang H."/>
            <person name="Wang J."/>
            <person name="Wang J."/>
        </authorList>
    </citation>
    <scope>NUCLEOTIDE SEQUENCE [LARGE SCALE GENOMIC DNA]</scope>
</reference>
<accession>D2HCI7</accession>
<dbReference type="HOGENOM" id="CLU_116457_0_0_1"/>
<dbReference type="CDD" id="cd02964">
    <property type="entry name" value="TryX_like_family"/>
    <property type="match status" value="1"/>
</dbReference>